<proteinExistence type="predicted"/>
<dbReference type="OrthoDB" id="10648028at2759"/>
<organism evidence="1 2">
    <name type="scientific">Amazona aestiva</name>
    <name type="common">Blue-fronted Amazon parrot</name>
    <dbReference type="NCBI Taxonomy" id="12930"/>
    <lineage>
        <taxon>Eukaryota</taxon>
        <taxon>Metazoa</taxon>
        <taxon>Chordata</taxon>
        <taxon>Craniata</taxon>
        <taxon>Vertebrata</taxon>
        <taxon>Euteleostomi</taxon>
        <taxon>Archelosauria</taxon>
        <taxon>Archosauria</taxon>
        <taxon>Dinosauria</taxon>
        <taxon>Saurischia</taxon>
        <taxon>Theropoda</taxon>
        <taxon>Coelurosauria</taxon>
        <taxon>Aves</taxon>
        <taxon>Neognathae</taxon>
        <taxon>Neoaves</taxon>
        <taxon>Telluraves</taxon>
        <taxon>Australaves</taxon>
        <taxon>Psittaciformes</taxon>
        <taxon>Psittacidae</taxon>
        <taxon>Amazona</taxon>
    </lineage>
</organism>
<name>A0A0Q3TSL9_AMAAE</name>
<sequence length="164" mass="18705">MCRHPHPAINHTEAICTQQALCDQTEEAHDAMGTGALSGIRRQIRYILDLISFWPLNMMYLCLSSTREEQVFLQPQMNLARYQFEAPVYSPGRCKRLLKLPFVQIAVILQQSENIKGNGVVGYFLVNTDLPYQDRGADVRDQKRTPTESCHGGKKMLYCKENAI</sequence>
<comment type="caution">
    <text evidence="1">The sequence shown here is derived from an EMBL/GenBank/DDBJ whole genome shotgun (WGS) entry which is preliminary data.</text>
</comment>
<dbReference type="EMBL" id="LMAW01001392">
    <property type="protein sequence ID" value="KQK83646.1"/>
    <property type="molecule type" value="Genomic_DNA"/>
</dbReference>
<dbReference type="Proteomes" id="UP000051836">
    <property type="component" value="Unassembled WGS sequence"/>
</dbReference>
<gene>
    <name evidence="1" type="ORF">AAES_57573</name>
</gene>
<evidence type="ECO:0000313" key="2">
    <source>
        <dbReference type="Proteomes" id="UP000051836"/>
    </source>
</evidence>
<keyword evidence="2" id="KW-1185">Reference proteome</keyword>
<dbReference type="AlphaFoldDB" id="A0A0Q3TSL9"/>
<evidence type="ECO:0000313" key="1">
    <source>
        <dbReference type="EMBL" id="KQK83646.1"/>
    </source>
</evidence>
<reference evidence="1 2" key="1">
    <citation type="submission" date="2015-10" db="EMBL/GenBank/DDBJ databases">
        <authorList>
            <person name="Gilbert D.G."/>
        </authorList>
    </citation>
    <scope>NUCLEOTIDE SEQUENCE [LARGE SCALE GENOMIC DNA]</scope>
    <source>
        <strain evidence="1">FVVF132</strain>
    </source>
</reference>
<accession>A0A0Q3TSL9</accession>
<protein>
    <submittedName>
        <fullName evidence="1">Uncharacterized protein</fullName>
    </submittedName>
</protein>